<keyword evidence="1" id="KW-1133">Transmembrane helix</keyword>
<comment type="caution">
    <text evidence="2">The sequence shown here is derived from an EMBL/GenBank/DDBJ whole genome shotgun (WGS) entry which is preliminary data.</text>
</comment>
<evidence type="ECO:0008006" key="4">
    <source>
        <dbReference type="Google" id="ProtNLM"/>
    </source>
</evidence>
<keyword evidence="1" id="KW-0812">Transmembrane</keyword>
<evidence type="ECO:0000256" key="1">
    <source>
        <dbReference type="SAM" id="Phobius"/>
    </source>
</evidence>
<protein>
    <recommendedName>
        <fullName evidence="4">DUF4203 domain-containing protein</fullName>
    </recommendedName>
</protein>
<dbReference type="EMBL" id="BEYU01000202">
    <property type="protein sequence ID" value="GBG34575.1"/>
    <property type="molecule type" value="Genomic_DNA"/>
</dbReference>
<reference evidence="2 3" key="1">
    <citation type="submission" date="2017-12" db="EMBL/GenBank/DDBJ databases">
        <title>Sequencing, de novo assembly and annotation of complete genome of a new Thraustochytrid species, strain FCC1311.</title>
        <authorList>
            <person name="Sedici K."/>
            <person name="Godart F."/>
            <person name="Aiese Cigliano R."/>
            <person name="Sanseverino W."/>
            <person name="Barakat M."/>
            <person name="Ortet P."/>
            <person name="Marechal E."/>
            <person name="Cagnac O."/>
            <person name="Amato A."/>
        </authorList>
    </citation>
    <scope>NUCLEOTIDE SEQUENCE [LARGE SCALE GENOMIC DNA]</scope>
</reference>
<feature type="transmembrane region" description="Helical" evidence="1">
    <location>
        <begin position="12"/>
        <end position="33"/>
    </location>
</feature>
<feature type="transmembrane region" description="Helical" evidence="1">
    <location>
        <begin position="75"/>
        <end position="96"/>
    </location>
</feature>
<organism evidence="2 3">
    <name type="scientific">Hondaea fermentalgiana</name>
    <dbReference type="NCBI Taxonomy" id="2315210"/>
    <lineage>
        <taxon>Eukaryota</taxon>
        <taxon>Sar</taxon>
        <taxon>Stramenopiles</taxon>
        <taxon>Bigyra</taxon>
        <taxon>Labyrinthulomycetes</taxon>
        <taxon>Thraustochytrida</taxon>
        <taxon>Thraustochytriidae</taxon>
        <taxon>Hondaea</taxon>
    </lineage>
</organism>
<sequence>MGVLQTAWEGPVARLMLSVVMGALMGLILSFVINCTLVEISLNAVFSFYFGFLFLLIGGLIIFRVSSHMQLGRRVLLYMFGVSIVSSGILCLLFKETWIFTLPRGLKAIVYGTLGAACSFAVTFSTLDLLNFFWALCMDSNTQGLIQSVQQVDLIMGTSLVLGLSFGLFFALFDVGKFAHSASDLRHELLHEEMFSVPLGIMAGSLAAAANETLRSRHEISRSDYKYSPLFSDDNDDDLI</sequence>
<accession>A0A2R5GVI3</accession>
<proteinExistence type="predicted"/>
<keyword evidence="3" id="KW-1185">Reference proteome</keyword>
<dbReference type="AlphaFoldDB" id="A0A2R5GVI3"/>
<evidence type="ECO:0000313" key="3">
    <source>
        <dbReference type="Proteomes" id="UP000241890"/>
    </source>
</evidence>
<evidence type="ECO:0000313" key="2">
    <source>
        <dbReference type="EMBL" id="GBG34575.1"/>
    </source>
</evidence>
<name>A0A2R5GVI3_9STRA</name>
<keyword evidence="1" id="KW-0472">Membrane</keyword>
<feature type="transmembrane region" description="Helical" evidence="1">
    <location>
        <begin position="154"/>
        <end position="175"/>
    </location>
</feature>
<dbReference type="OrthoDB" id="443651at2759"/>
<gene>
    <name evidence="2" type="ORF">FCC1311_107962</name>
</gene>
<feature type="transmembrane region" description="Helical" evidence="1">
    <location>
        <begin position="108"/>
        <end position="133"/>
    </location>
</feature>
<dbReference type="Proteomes" id="UP000241890">
    <property type="component" value="Unassembled WGS sequence"/>
</dbReference>
<feature type="transmembrane region" description="Helical" evidence="1">
    <location>
        <begin position="45"/>
        <end position="63"/>
    </location>
</feature>
<dbReference type="InParanoid" id="A0A2R5GVI3"/>